<organism evidence="1 2">
    <name type="scientific">Endocarpon pusillum</name>
    <dbReference type="NCBI Taxonomy" id="364733"/>
    <lineage>
        <taxon>Eukaryota</taxon>
        <taxon>Fungi</taxon>
        <taxon>Dikarya</taxon>
        <taxon>Ascomycota</taxon>
        <taxon>Pezizomycotina</taxon>
        <taxon>Eurotiomycetes</taxon>
        <taxon>Chaetothyriomycetidae</taxon>
        <taxon>Verrucariales</taxon>
        <taxon>Verrucariaceae</taxon>
        <taxon>Endocarpon</taxon>
    </lineage>
</organism>
<keyword evidence="2" id="KW-1185">Reference proteome</keyword>
<dbReference type="AlphaFoldDB" id="A0A8H7A9M8"/>
<evidence type="ECO:0000313" key="2">
    <source>
        <dbReference type="Proteomes" id="UP000606974"/>
    </source>
</evidence>
<dbReference type="Proteomes" id="UP000606974">
    <property type="component" value="Unassembled WGS sequence"/>
</dbReference>
<gene>
    <name evidence="1" type="ORF">GJ744_001287</name>
</gene>
<protein>
    <submittedName>
        <fullName evidence="1">Uncharacterized protein</fullName>
    </submittedName>
</protein>
<reference evidence="1" key="1">
    <citation type="submission" date="2020-02" db="EMBL/GenBank/DDBJ databases">
        <authorList>
            <person name="Palmer J.M."/>
        </authorList>
    </citation>
    <scope>NUCLEOTIDE SEQUENCE</scope>
    <source>
        <strain evidence="1">EPUS1.4</strain>
        <tissue evidence="1">Thallus</tissue>
    </source>
</reference>
<name>A0A8H7A9M8_9EURO</name>
<comment type="caution">
    <text evidence="1">The sequence shown here is derived from an EMBL/GenBank/DDBJ whole genome shotgun (WGS) entry which is preliminary data.</text>
</comment>
<dbReference type="EMBL" id="JAACFV010000119">
    <property type="protein sequence ID" value="KAF7505068.1"/>
    <property type="molecule type" value="Genomic_DNA"/>
</dbReference>
<accession>A0A8H7A9M8</accession>
<proteinExistence type="predicted"/>
<sequence length="74" mass="8453">MCICIIFPKRVIQNPEPDEKSTTASTNREERWRRLREWLRESASISSLGDPNVGEDQILWTMKDKASSVSLSSA</sequence>
<evidence type="ECO:0000313" key="1">
    <source>
        <dbReference type="EMBL" id="KAF7505068.1"/>
    </source>
</evidence>